<dbReference type="PANTHER" id="PTHR11557:SF0">
    <property type="entry name" value="PORPHOBILINOGEN DEAMINASE"/>
    <property type="match status" value="1"/>
</dbReference>
<dbReference type="PANTHER" id="PTHR11557">
    <property type="entry name" value="PORPHOBILINOGEN DEAMINASE"/>
    <property type="match status" value="1"/>
</dbReference>
<dbReference type="GO" id="GO:0005737">
    <property type="term" value="C:cytoplasm"/>
    <property type="evidence" value="ECO:0007669"/>
    <property type="project" value="UniProtKB-UniRule"/>
</dbReference>
<evidence type="ECO:0000313" key="11">
    <source>
        <dbReference type="EMBL" id="OCL33087.1"/>
    </source>
</evidence>
<evidence type="ECO:0000259" key="10">
    <source>
        <dbReference type="Pfam" id="PF03900"/>
    </source>
</evidence>
<reference evidence="12" key="1">
    <citation type="submission" date="2016-07" db="EMBL/GenBank/DDBJ databases">
        <authorList>
            <person name="Florea S."/>
            <person name="Webb J.S."/>
            <person name="Jaromczyk J."/>
            <person name="Schardl C.L."/>
        </authorList>
    </citation>
    <scope>NUCLEOTIDE SEQUENCE [LARGE SCALE GENOMIC DNA]</scope>
    <source>
        <strain evidence="12">IPBSL-7</strain>
    </source>
</reference>
<dbReference type="Gene3D" id="3.30.160.40">
    <property type="entry name" value="Porphobilinogen deaminase, C-terminal domain"/>
    <property type="match status" value="1"/>
</dbReference>
<comment type="subunit">
    <text evidence="3 7">Monomer.</text>
</comment>
<gene>
    <name evidence="7" type="primary">hemC</name>
    <name evidence="11" type="ORF">BCR15_07380</name>
</gene>
<dbReference type="SUPFAM" id="SSF53850">
    <property type="entry name" value="Periplasmic binding protein-like II"/>
    <property type="match status" value="1"/>
</dbReference>
<dbReference type="PROSITE" id="PS00533">
    <property type="entry name" value="PORPHOBILINOGEN_DEAM"/>
    <property type="match status" value="1"/>
</dbReference>
<dbReference type="InterPro" id="IPR022419">
    <property type="entry name" value="Porphobilin_deaminase_cofac_BS"/>
</dbReference>
<evidence type="ECO:0000256" key="6">
    <source>
        <dbReference type="ARBA" id="ARBA00048169"/>
    </source>
</evidence>
<evidence type="ECO:0000256" key="1">
    <source>
        <dbReference type="ARBA" id="ARBA00002869"/>
    </source>
</evidence>
<dbReference type="Pfam" id="PF03900">
    <property type="entry name" value="Porphobil_deamC"/>
    <property type="match status" value="1"/>
</dbReference>
<feature type="modified residue" description="S-(dipyrrolylmethanemethyl)cysteine" evidence="7">
    <location>
        <position position="233"/>
    </location>
</feature>
<dbReference type="InterPro" id="IPR036108">
    <property type="entry name" value="4pyrrol_syn_uPrphyn_synt_sf"/>
</dbReference>
<dbReference type="Proteomes" id="UP000093501">
    <property type="component" value="Unassembled WGS sequence"/>
</dbReference>
<dbReference type="InterPro" id="IPR022418">
    <property type="entry name" value="Porphobilinogen_deaminase_C"/>
</dbReference>
<protein>
    <recommendedName>
        <fullName evidence="7">Porphobilinogen deaminase</fullName>
        <shortName evidence="7">PBG</shortName>
        <ecNumber evidence="7">2.5.1.61</ecNumber>
    </recommendedName>
    <alternativeName>
        <fullName evidence="7">Hydroxymethylbilane synthase</fullName>
        <shortName evidence="7">HMBS</shortName>
    </alternativeName>
    <alternativeName>
        <fullName evidence="7">Pre-uroporphyrinogen synthase</fullName>
    </alternativeName>
</protein>
<comment type="function">
    <text evidence="1 7">Tetrapolymerization of the monopyrrole PBG into the hydroxymethylbilane pre-uroporphyrinogen in several discrete steps.</text>
</comment>
<comment type="catalytic activity">
    <reaction evidence="6 7">
        <text>4 porphobilinogen + H2O = hydroxymethylbilane + 4 NH4(+)</text>
        <dbReference type="Rhea" id="RHEA:13185"/>
        <dbReference type="ChEBI" id="CHEBI:15377"/>
        <dbReference type="ChEBI" id="CHEBI:28938"/>
        <dbReference type="ChEBI" id="CHEBI:57845"/>
        <dbReference type="ChEBI" id="CHEBI:58126"/>
        <dbReference type="EC" id="2.5.1.61"/>
    </reaction>
</comment>
<comment type="caution">
    <text evidence="11">The sequence shown here is derived from an EMBL/GenBank/DDBJ whole genome shotgun (WGS) entry which is preliminary data.</text>
</comment>
<dbReference type="HAMAP" id="MF_00260">
    <property type="entry name" value="Porphobil_deam"/>
    <property type="match status" value="1"/>
</dbReference>
<sequence length="544" mass="54941">MRLRLGTRGSALAVAQSTQVAEALTALGHEVELVRIKTGGDVLTGSLTSLGGLGVFAAELRRALLDGRADFAVHSLKDLPTAPVPGLTIAAVPRRADARDVLCARGGLRLAELPAGSAVGTGSPRRVSQLRALRPDLRYVDVRGNVGTRLARVADGDLDAVVLAAAGLARLGLEDHITDHLPILPAPGQGALALECRVDDEPVLGALTALDDPATRSAVDAERAVLAGLGGGCAAPIAAWGADGRLRAGVFAPDGSRAARTTVDLDARAGETAVAELLASGAAGVADLGAARESRLADLHDETSLWRGDTPLAGVRLLLPRADGDLADGLRAAGAEVVAVPVQRRRPVGPVELPDRARWVAFTSPAAVETWQELGLGLPVGARVAAVGGATAAAVLRAGMTPDLVPEGESSARALAAAFPAGEGLVLLPGSALSSPVLAEGLRAKGYAVLQVATYTMEPVDALPGPVVADWRGGHFDVVVVTAGSVARAVDQVLGWREGVAVVAFGPPSAAELAAMGVEVAAVAATQDAEGLVHAIASLGKGQS</sequence>
<dbReference type="Gene3D" id="3.40.190.10">
    <property type="entry name" value="Periplasmic binding protein-like II"/>
    <property type="match status" value="2"/>
</dbReference>
<feature type="domain" description="Porphobilinogen deaminase C-terminal" evidence="10">
    <location>
        <begin position="218"/>
        <end position="263"/>
    </location>
</feature>
<accession>A0A1C0AKJ3</accession>
<comment type="cofactor">
    <cofactor evidence="7">
        <name>dipyrromethane</name>
        <dbReference type="ChEBI" id="CHEBI:60342"/>
    </cofactor>
    <text evidence="7">Binds 1 dipyrromethane group covalently.</text>
</comment>
<dbReference type="NCBIfam" id="TIGR00212">
    <property type="entry name" value="hemC"/>
    <property type="match status" value="1"/>
</dbReference>
<evidence type="ECO:0000256" key="2">
    <source>
        <dbReference type="ARBA" id="ARBA00005638"/>
    </source>
</evidence>
<dbReference type="GO" id="GO:0004418">
    <property type="term" value="F:hydroxymethylbilane synthase activity"/>
    <property type="evidence" value="ECO:0007669"/>
    <property type="project" value="UniProtKB-UniRule"/>
</dbReference>
<dbReference type="SUPFAM" id="SSF54782">
    <property type="entry name" value="Porphobilinogen deaminase (hydroxymethylbilane synthase), C-terminal domain"/>
    <property type="match status" value="1"/>
</dbReference>
<dbReference type="SUPFAM" id="SSF69618">
    <property type="entry name" value="HemD-like"/>
    <property type="match status" value="1"/>
</dbReference>
<evidence type="ECO:0000256" key="7">
    <source>
        <dbReference type="HAMAP-Rule" id="MF_00260"/>
    </source>
</evidence>
<organism evidence="11 12">
    <name type="scientific">Tessaracoccus lapidicaptus</name>
    <dbReference type="NCBI Taxonomy" id="1427523"/>
    <lineage>
        <taxon>Bacteria</taxon>
        <taxon>Bacillati</taxon>
        <taxon>Actinomycetota</taxon>
        <taxon>Actinomycetes</taxon>
        <taxon>Propionibacteriales</taxon>
        <taxon>Propionibacteriaceae</taxon>
        <taxon>Tessaracoccus</taxon>
    </lineage>
</organism>
<evidence type="ECO:0000313" key="12">
    <source>
        <dbReference type="Proteomes" id="UP000093501"/>
    </source>
</evidence>
<evidence type="ECO:0000256" key="3">
    <source>
        <dbReference type="ARBA" id="ARBA00011245"/>
    </source>
</evidence>
<evidence type="ECO:0000256" key="5">
    <source>
        <dbReference type="ARBA" id="ARBA00023244"/>
    </source>
</evidence>
<keyword evidence="4 7" id="KW-0808">Transferase</keyword>
<keyword evidence="12" id="KW-1185">Reference proteome</keyword>
<keyword evidence="5 7" id="KW-0627">Porphyrin biosynthesis</keyword>
<dbReference type="InterPro" id="IPR003754">
    <property type="entry name" value="4pyrrol_synth_uPrphyn_synth"/>
</dbReference>
<dbReference type="InterPro" id="IPR000860">
    <property type="entry name" value="HemC"/>
</dbReference>
<dbReference type="PRINTS" id="PR00151">
    <property type="entry name" value="PORPHBDMNASE"/>
</dbReference>
<dbReference type="EMBL" id="MBQD01000023">
    <property type="protein sequence ID" value="OCL33087.1"/>
    <property type="molecule type" value="Genomic_DNA"/>
</dbReference>
<comment type="miscellaneous">
    <text evidence="7">The porphobilinogen subunits are added to the dipyrromethane group.</text>
</comment>
<dbReference type="Gene3D" id="3.40.50.10090">
    <property type="match status" value="2"/>
</dbReference>
<dbReference type="GO" id="GO:0006782">
    <property type="term" value="P:protoporphyrinogen IX biosynthetic process"/>
    <property type="evidence" value="ECO:0007669"/>
    <property type="project" value="UniProtKB-UniRule"/>
</dbReference>
<evidence type="ECO:0000259" key="8">
    <source>
        <dbReference type="Pfam" id="PF01379"/>
    </source>
</evidence>
<evidence type="ECO:0000256" key="4">
    <source>
        <dbReference type="ARBA" id="ARBA00022679"/>
    </source>
</evidence>
<comment type="similarity">
    <text evidence="2 7">Belongs to the HMBS family.</text>
</comment>
<dbReference type="AlphaFoldDB" id="A0A1C0AKJ3"/>
<dbReference type="GO" id="GO:0004852">
    <property type="term" value="F:uroporphyrinogen-III synthase activity"/>
    <property type="evidence" value="ECO:0007669"/>
    <property type="project" value="InterPro"/>
</dbReference>
<evidence type="ECO:0000259" key="9">
    <source>
        <dbReference type="Pfam" id="PF02602"/>
    </source>
</evidence>
<feature type="domain" description="Porphobilinogen deaminase N-terminal" evidence="8">
    <location>
        <begin position="3"/>
        <end position="203"/>
    </location>
</feature>
<dbReference type="InterPro" id="IPR036803">
    <property type="entry name" value="Porphobilinogen_deaminase_C_sf"/>
</dbReference>
<proteinExistence type="inferred from homology"/>
<dbReference type="FunFam" id="3.40.190.10:FF:000005">
    <property type="entry name" value="Porphobilinogen deaminase"/>
    <property type="match status" value="1"/>
</dbReference>
<feature type="domain" description="Tetrapyrrole biosynthesis uroporphyrinogen III synthase" evidence="9">
    <location>
        <begin position="326"/>
        <end position="533"/>
    </location>
</feature>
<name>A0A1C0AKJ3_9ACTN</name>
<dbReference type="InterPro" id="IPR022417">
    <property type="entry name" value="Porphobilin_deaminase_N"/>
</dbReference>
<dbReference type="EC" id="2.5.1.61" evidence="7"/>
<dbReference type="Pfam" id="PF01379">
    <property type="entry name" value="Porphobil_deam"/>
    <property type="match status" value="1"/>
</dbReference>
<dbReference type="Pfam" id="PF02602">
    <property type="entry name" value="HEM4"/>
    <property type="match status" value="1"/>
</dbReference>
<dbReference type="CDD" id="cd06578">
    <property type="entry name" value="HemD"/>
    <property type="match status" value="1"/>
</dbReference>